<dbReference type="EMBL" id="AB289957">
    <property type="protein sequence ID" value="BAF45513.1"/>
    <property type="molecule type" value="Genomic_DNA"/>
</dbReference>
<organism evidence="2 3">
    <name type="scientific">Ichnoviriform fumiferanae</name>
    <dbReference type="NCBI Taxonomy" id="419435"/>
    <lineage>
        <taxon>Viruses</taxon>
        <taxon>Viruses incertae sedis</taxon>
        <taxon>Polydnaviriformidae</taxon>
        <taxon>Ichnoviriform</taxon>
    </lineage>
</organism>
<evidence type="ECO:0000256" key="1">
    <source>
        <dbReference type="SAM" id="Phobius"/>
    </source>
</evidence>
<dbReference type="KEGG" id="vg:5179570"/>
<proteinExistence type="predicted"/>
<keyword evidence="1" id="KW-0812">Transmembrane</keyword>
<keyword evidence="1" id="KW-0472">Membrane</keyword>
<reference evidence="2 3" key="1">
    <citation type="journal article" date="2007" name="J. Virol.">
        <title>Genomic and morphological features of a banchine polydnavirus: comparison with bracoviruses and ichnoviruses.</title>
        <authorList>
            <person name="Lapointe R."/>
            <person name="Tanaka K."/>
            <person name="Barney W.E."/>
            <person name="Whitfield J.B."/>
            <person name="Banks J.C."/>
            <person name="Beliveau C."/>
            <person name="Stoltz D."/>
            <person name="Webb B.A."/>
            <person name="Cusson M."/>
        </authorList>
    </citation>
    <scope>NUCLEOTIDE SEQUENCE [LARGE SCALE GENOMIC DNA]</scope>
</reference>
<keyword evidence="1" id="KW-1133">Transmembrane helix</keyword>
<dbReference type="Proteomes" id="UP000203987">
    <property type="component" value="Genome"/>
</dbReference>
<evidence type="ECO:0000313" key="2">
    <source>
        <dbReference type="EMBL" id="BAF45513.1"/>
    </source>
</evidence>
<evidence type="ECO:0000313" key="3">
    <source>
        <dbReference type="Proteomes" id="UP000203987"/>
    </source>
</evidence>
<accession>A2PZU1</accession>
<dbReference type="GeneID" id="5179570"/>
<name>A2PZU1_9VIRU</name>
<protein>
    <submittedName>
        <fullName evidence="2">GfV-B45-ORF1</fullName>
    </submittedName>
</protein>
<dbReference type="RefSeq" id="YP_001029381.1">
    <property type="nucleotide sequence ID" value="NC_008887.1"/>
</dbReference>
<feature type="transmembrane region" description="Helical" evidence="1">
    <location>
        <begin position="168"/>
        <end position="186"/>
    </location>
</feature>
<sequence>MENPNHIWSDKDTLANIVIHSDKNDERIQMESLSSRRAVENVEERNNPIYGIVKTNKITMDEKIEKMNIHKYEIFDSDENAGESVVNEESKMLTEKKKKREINGCDLLNAVNNPSEIPEYIILRHARKGVFKTFEDIHCENKKTFPIQFPTCVKNVCSRDNAKLRSLWFWRILSLFLSIIIAVVYMNTSPPVHHVYHRYHKKKFYDYILFFYCDHLPNLLNAVNAAS</sequence>